<dbReference type="EMBL" id="CP119959">
    <property type="protein sequence ID" value="WFD38331.1"/>
    <property type="molecule type" value="Genomic_DNA"/>
</dbReference>
<dbReference type="SUPFAM" id="SSF50729">
    <property type="entry name" value="PH domain-like"/>
    <property type="match status" value="2"/>
</dbReference>
<evidence type="ECO:0000259" key="2">
    <source>
        <dbReference type="PROSITE" id="PS50003"/>
    </source>
</evidence>
<feature type="region of interest" description="Disordered" evidence="1">
    <location>
        <begin position="6"/>
        <end position="29"/>
    </location>
</feature>
<dbReference type="Gene3D" id="2.30.29.30">
    <property type="entry name" value="Pleckstrin-homology domain (PH domain)/Phosphotyrosine-binding domain (PTB)"/>
    <property type="match status" value="2"/>
</dbReference>
<evidence type="ECO:0000313" key="3">
    <source>
        <dbReference type="EMBL" id="WFD38331.1"/>
    </source>
</evidence>
<keyword evidence="4" id="KW-1185">Reference proteome</keyword>
<name>A0AAF0EWL3_9BASI</name>
<feature type="domain" description="PH" evidence="2">
    <location>
        <begin position="74"/>
        <end position="169"/>
    </location>
</feature>
<reference evidence="3" key="1">
    <citation type="submission" date="2023-03" db="EMBL/GenBank/DDBJ databases">
        <title>Mating type loci evolution in Malassezia.</title>
        <authorList>
            <person name="Coelho M.A."/>
        </authorList>
    </citation>
    <scope>NUCLEOTIDE SEQUENCE</scope>
    <source>
        <strain evidence="3">CBS 9431</strain>
    </source>
</reference>
<feature type="domain" description="PH" evidence="2">
    <location>
        <begin position="338"/>
        <end position="467"/>
    </location>
</feature>
<dbReference type="SMART" id="SM00233">
    <property type="entry name" value="PH"/>
    <property type="match status" value="2"/>
</dbReference>
<proteinExistence type="predicted"/>
<dbReference type="Pfam" id="PF00169">
    <property type="entry name" value="PH"/>
    <property type="match status" value="2"/>
</dbReference>
<evidence type="ECO:0000313" key="4">
    <source>
        <dbReference type="Proteomes" id="UP001217754"/>
    </source>
</evidence>
<dbReference type="PROSITE" id="PS50003">
    <property type="entry name" value="PH_DOMAIN"/>
    <property type="match status" value="2"/>
</dbReference>
<feature type="region of interest" description="Disordered" evidence="1">
    <location>
        <begin position="237"/>
        <end position="334"/>
    </location>
</feature>
<accession>A0AAF0EWL3</accession>
<dbReference type="RefSeq" id="XP_060121228.1">
    <property type="nucleotide sequence ID" value="XM_060265245.1"/>
</dbReference>
<dbReference type="Proteomes" id="UP001217754">
    <property type="component" value="Chromosome 2"/>
</dbReference>
<feature type="region of interest" description="Disordered" evidence="1">
    <location>
        <begin position="195"/>
        <end position="219"/>
    </location>
</feature>
<dbReference type="AlphaFoldDB" id="A0AAF0EWL3"/>
<dbReference type="InterPro" id="IPR011993">
    <property type="entry name" value="PH-like_dom_sf"/>
</dbReference>
<dbReference type="GeneID" id="85224931"/>
<feature type="compositionally biased region" description="Acidic residues" evidence="1">
    <location>
        <begin position="307"/>
        <end position="318"/>
    </location>
</feature>
<protein>
    <recommendedName>
        <fullName evidence="2">PH domain-containing protein</fullName>
    </recommendedName>
</protein>
<dbReference type="FunFam" id="2.30.29.30:FF:000286">
    <property type="entry name" value="PH-protein kinase domain containing protein"/>
    <property type="match status" value="1"/>
</dbReference>
<feature type="compositionally biased region" description="Basic and acidic residues" evidence="1">
    <location>
        <begin position="260"/>
        <end position="274"/>
    </location>
</feature>
<evidence type="ECO:0000256" key="1">
    <source>
        <dbReference type="SAM" id="MobiDB-lite"/>
    </source>
</evidence>
<dbReference type="PANTHER" id="PTHR14336:SF8">
    <property type="entry name" value="PROTEIN OPY1"/>
    <property type="match status" value="1"/>
</dbReference>
<dbReference type="InterPro" id="IPR051707">
    <property type="entry name" value="PI-Interact_SigTrans_Reg"/>
</dbReference>
<dbReference type="InterPro" id="IPR001849">
    <property type="entry name" value="PH_domain"/>
</dbReference>
<organism evidence="3 4">
    <name type="scientific">Malassezia japonica</name>
    <dbReference type="NCBI Taxonomy" id="223818"/>
    <lineage>
        <taxon>Eukaryota</taxon>
        <taxon>Fungi</taxon>
        <taxon>Dikarya</taxon>
        <taxon>Basidiomycota</taxon>
        <taxon>Ustilaginomycotina</taxon>
        <taxon>Malasseziomycetes</taxon>
        <taxon>Malasseziales</taxon>
        <taxon>Malasseziaceae</taxon>
        <taxon>Malassezia</taxon>
    </lineage>
</organism>
<dbReference type="PANTHER" id="PTHR14336">
    <property type="entry name" value="TANDEM PH DOMAIN CONTAINING PROTEIN"/>
    <property type="match status" value="1"/>
</dbReference>
<sequence length="484" mass="53974">MAILVEPSLGNPLLRPDPRPGIAATYPASMPDALEPDADLAANETEANDGDEVDEDEDECGFADQTAPELLNEVIIRSGYLLKRGDKRKTWKKRWVVLRASRLAFYKNEREYRLLKVINASEIRAVVPVDFKRVGLTVGIVTPDRTMYIRSTNLQETYAWIDAVNHIRALHQDTVGDLAQQVGAVHLRTDARRALRTETAPATSSTREGSAPVTIGTRSSTAPPISILQVCDEMPTPIDTAMLSSSPVSTHMPPSASGELRGREGVRWRDDDMPTRVYPSSGDEESRPAGPSRFLQQPTAPAMLSSSEDEELELDEEHDQAAPLPQPAAPPAREDTDRVIAQGYLMKQSSHRKHWRKRWFVLTQHALFYARSHMDTRVHRRLPMAAILDVMECDASQSGPVAFNLLNLSGAPFHTALESRSPENAHEVRPRKEHCFKIVTPSRTFVVCAPTEEEEIKWLSAFQTILNRQRSVPLALRRASMSAN</sequence>
<gene>
    <name evidence="3" type="ORF">MJAP1_001282</name>
</gene>